<evidence type="ECO:0000256" key="4">
    <source>
        <dbReference type="ARBA" id="ARBA00022490"/>
    </source>
</evidence>
<dbReference type="EC" id="2.7.11.1" evidence="3"/>
<accession>A0A3B4WGB8</accession>
<proteinExistence type="inferred from homology"/>
<evidence type="ECO:0000256" key="2">
    <source>
        <dbReference type="ARBA" id="ARBA00008874"/>
    </source>
</evidence>
<evidence type="ECO:0000256" key="10">
    <source>
        <dbReference type="ARBA" id="ARBA00022840"/>
    </source>
</evidence>
<dbReference type="Proteomes" id="UP000261360">
    <property type="component" value="Unplaced"/>
</dbReference>
<dbReference type="GO" id="GO:0010820">
    <property type="term" value="P:positive regulation of T cell chemotaxis"/>
    <property type="evidence" value="ECO:0007669"/>
    <property type="project" value="TreeGrafter"/>
</dbReference>
<comment type="subcellular location">
    <subcellularLocation>
        <location evidence="1">Cytoplasm</location>
    </subcellularLocation>
</comment>
<evidence type="ECO:0000256" key="15">
    <source>
        <dbReference type="SAM" id="MobiDB-lite"/>
    </source>
</evidence>
<dbReference type="FunFam" id="3.30.200.20:FF:000114">
    <property type="entry name" value="serine/threonine-protein kinase OSR1 isoform X1"/>
    <property type="match status" value="1"/>
</dbReference>
<comment type="catalytic activity">
    <reaction evidence="13">
        <text>L-seryl-[protein] + ATP = O-phospho-L-seryl-[protein] + ADP + H(+)</text>
        <dbReference type="Rhea" id="RHEA:17989"/>
        <dbReference type="Rhea" id="RHEA-COMP:9863"/>
        <dbReference type="Rhea" id="RHEA-COMP:11604"/>
        <dbReference type="ChEBI" id="CHEBI:15378"/>
        <dbReference type="ChEBI" id="CHEBI:29999"/>
        <dbReference type="ChEBI" id="CHEBI:30616"/>
        <dbReference type="ChEBI" id="CHEBI:83421"/>
        <dbReference type="ChEBI" id="CHEBI:456216"/>
        <dbReference type="EC" id="2.7.11.1"/>
    </reaction>
</comment>
<keyword evidence="5" id="KW-0723">Serine/threonine-protein kinase</keyword>
<reference evidence="17" key="1">
    <citation type="submission" date="2025-08" db="UniProtKB">
        <authorList>
            <consortium name="Ensembl"/>
        </authorList>
    </citation>
    <scope>IDENTIFICATION</scope>
</reference>
<dbReference type="GO" id="GO:0035556">
    <property type="term" value="P:intracellular signal transduction"/>
    <property type="evidence" value="ECO:0007669"/>
    <property type="project" value="TreeGrafter"/>
</dbReference>
<keyword evidence="9" id="KW-0418">Kinase</keyword>
<dbReference type="GeneTree" id="ENSGT00940000154621"/>
<evidence type="ECO:0000256" key="1">
    <source>
        <dbReference type="ARBA" id="ARBA00004496"/>
    </source>
</evidence>
<comment type="similarity">
    <text evidence="2">Belongs to the protein kinase superfamily. STE Ser/Thr protein kinase family. STE20 subfamily.</text>
</comment>
<keyword evidence="7" id="KW-0808">Transferase</keyword>
<dbReference type="GO" id="GO:0005524">
    <property type="term" value="F:ATP binding"/>
    <property type="evidence" value="ECO:0007669"/>
    <property type="project" value="UniProtKB-UniRule"/>
</dbReference>
<keyword evidence="18" id="KW-1185">Reference proteome</keyword>
<protein>
    <recommendedName>
        <fullName evidence="3">non-specific serine/threonine protein kinase</fullName>
        <ecNumber evidence="3">2.7.11.1</ecNumber>
    </recommendedName>
</protein>
<dbReference type="AlphaFoldDB" id="A0A3B4WGB8"/>
<organism evidence="17 18">
    <name type="scientific">Seriola lalandi dorsalis</name>
    <dbReference type="NCBI Taxonomy" id="1841481"/>
    <lineage>
        <taxon>Eukaryota</taxon>
        <taxon>Metazoa</taxon>
        <taxon>Chordata</taxon>
        <taxon>Craniata</taxon>
        <taxon>Vertebrata</taxon>
        <taxon>Euteleostomi</taxon>
        <taxon>Actinopterygii</taxon>
        <taxon>Neopterygii</taxon>
        <taxon>Teleostei</taxon>
        <taxon>Neoteleostei</taxon>
        <taxon>Acanthomorphata</taxon>
        <taxon>Carangaria</taxon>
        <taxon>Carangiformes</taxon>
        <taxon>Carangidae</taxon>
        <taxon>Seriola</taxon>
    </lineage>
</organism>
<dbReference type="InterPro" id="IPR000719">
    <property type="entry name" value="Prot_kinase_dom"/>
</dbReference>
<keyword evidence="4" id="KW-0963">Cytoplasm</keyword>
<dbReference type="Gene3D" id="3.10.20.90">
    <property type="entry name" value="Phosphatidylinositol 3-kinase Catalytic Subunit, Chain A, domain 1"/>
    <property type="match status" value="1"/>
</dbReference>
<evidence type="ECO:0000256" key="8">
    <source>
        <dbReference type="ARBA" id="ARBA00022741"/>
    </source>
</evidence>
<feature type="domain" description="Protein kinase" evidence="16">
    <location>
        <begin position="17"/>
        <end position="291"/>
    </location>
</feature>
<evidence type="ECO:0000313" key="17">
    <source>
        <dbReference type="Ensembl" id="ENSSLDP00000003421.1"/>
    </source>
</evidence>
<dbReference type="InterPro" id="IPR024678">
    <property type="entry name" value="Kinase_OSR1/WNK_CCT"/>
</dbReference>
<comment type="catalytic activity">
    <reaction evidence="12">
        <text>L-threonyl-[protein] + ATP = O-phospho-L-threonyl-[protein] + ADP + H(+)</text>
        <dbReference type="Rhea" id="RHEA:46608"/>
        <dbReference type="Rhea" id="RHEA-COMP:11060"/>
        <dbReference type="Rhea" id="RHEA-COMP:11605"/>
        <dbReference type="ChEBI" id="CHEBI:15378"/>
        <dbReference type="ChEBI" id="CHEBI:30013"/>
        <dbReference type="ChEBI" id="CHEBI:30616"/>
        <dbReference type="ChEBI" id="CHEBI:61977"/>
        <dbReference type="ChEBI" id="CHEBI:456216"/>
        <dbReference type="EC" id="2.7.11.1"/>
    </reaction>
</comment>
<evidence type="ECO:0000259" key="16">
    <source>
        <dbReference type="PROSITE" id="PS50011"/>
    </source>
</evidence>
<dbReference type="SMART" id="SM00220">
    <property type="entry name" value="S_TKc"/>
    <property type="match status" value="1"/>
</dbReference>
<dbReference type="InterPro" id="IPR050629">
    <property type="entry name" value="STE20/SPS1-PAK"/>
</dbReference>
<evidence type="ECO:0000256" key="3">
    <source>
        <dbReference type="ARBA" id="ARBA00012513"/>
    </source>
</evidence>
<keyword evidence="10 14" id="KW-0067">ATP-binding</keyword>
<name>A0A3B4WGB8_SERLL</name>
<dbReference type="Ensembl" id="ENSSLDT00000003539.1">
    <property type="protein sequence ID" value="ENSSLDP00000003421.1"/>
    <property type="gene ID" value="ENSSLDG00000002594.1"/>
</dbReference>
<dbReference type="Gene3D" id="3.30.200.20">
    <property type="entry name" value="Phosphorylase Kinase, domain 1"/>
    <property type="match status" value="1"/>
</dbReference>
<evidence type="ECO:0000256" key="13">
    <source>
        <dbReference type="ARBA" id="ARBA00048679"/>
    </source>
</evidence>
<evidence type="ECO:0000256" key="12">
    <source>
        <dbReference type="ARBA" id="ARBA00047899"/>
    </source>
</evidence>
<dbReference type="PANTHER" id="PTHR48012:SF33">
    <property type="entry name" value="NON-SPECIFIC SERINE_THREONINE PROTEIN KINASE"/>
    <property type="match status" value="1"/>
</dbReference>
<feature type="region of interest" description="Disordered" evidence="15">
    <location>
        <begin position="315"/>
        <end position="342"/>
    </location>
</feature>
<dbReference type="Pfam" id="PF12202">
    <property type="entry name" value="OSR1_C"/>
    <property type="match status" value="1"/>
</dbReference>
<dbReference type="GO" id="GO:0004674">
    <property type="term" value="F:protein serine/threonine kinase activity"/>
    <property type="evidence" value="ECO:0007669"/>
    <property type="project" value="UniProtKB-KW"/>
</dbReference>
<evidence type="ECO:0000256" key="5">
    <source>
        <dbReference type="ARBA" id="ARBA00022527"/>
    </source>
</evidence>
<keyword evidence="11" id="KW-0007">Acetylation</keyword>
<dbReference type="PROSITE" id="PS50011">
    <property type="entry name" value="PROTEIN_KINASE_DOM"/>
    <property type="match status" value="1"/>
</dbReference>
<evidence type="ECO:0000256" key="7">
    <source>
        <dbReference type="ARBA" id="ARBA00022679"/>
    </source>
</evidence>
<dbReference type="Pfam" id="PF00069">
    <property type="entry name" value="Pkinase"/>
    <property type="match status" value="1"/>
</dbReference>
<evidence type="ECO:0000256" key="6">
    <source>
        <dbReference type="ARBA" id="ARBA00022553"/>
    </source>
</evidence>
<evidence type="ECO:0000256" key="11">
    <source>
        <dbReference type="ARBA" id="ARBA00022990"/>
    </source>
</evidence>
<dbReference type="InterPro" id="IPR011009">
    <property type="entry name" value="Kinase-like_dom_sf"/>
</dbReference>
<keyword evidence="6" id="KW-0597">Phosphoprotein</keyword>
<sequence length="488" mass="54476">MADDQSSQSWSIDRDDYELNEVIGSGATAVVQAAYCKPRKEKVAIKRINLEKCQTSMDELLKEIQAMSQCHHPNIVSYYTSFVVKDELWLVMKLLSGGSVLDIIKHIISRGEHKTGVLDEASIATILREVLEGLEYLHKNGQIHRDLKAGNILLGDDGSVQIADFGVSAFLAAGGDMTRNKVRKTFVGTPCWMAPEVMEQVRGYDFKADIWSFGITAIELATGAAPYHKYPPMKVLMLTLQNDPPCLETGITDKEMVKKYGKSFRKMLSLCLQKDPEKRPTAAELLKHKFFTKAKNNEYLQERLLQKGPTITERSKKVRRVPGSSGRLHKTEDGGWEWSDDELDEESEEGKAAVAALRVRLHICVFQESIHFTLEGHRTVYFQRDAAAANASVPISLVLRLRNPKKELNDIRFEFMQGRDSADGVSQELVSAGLVDGRDLVIVAANLQKIVDDPHSNKNLTFKLASGVEESEIPDDVKLVGFAQLSIS</sequence>
<feature type="binding site" evidence="14">
    <location>
        <position position="46"/>
    </location>
    <ligand>
        <name>ATP</name>
        <dbReference type="ChEBI" id="CHEBI:30616"/>
    </ligand>
</feature>
<dbReference type="InterPro" id="IPR017441">
    <property type="entry name" value="Protein_kinase_ATP_BS"/>
</dbReference>
<dbReference type="SUPFAM" id="SSF56112">
    <property type="entry name" value="Protein kinase-like (PK-like)"/>
    <property type="match status" value="1"/>
</dbReference>
<evidence type="ECO:0000256" key="9">
    <source>
        <dbReference type="ARBA" id="ARBA00022777"/>
    </source>
</evidence>
<reference evidence="17" key="2">
    <citation type="submission" date="2025-09" db="UniProtKB">
        <authorList>
            <consortium name="Ensembl"/>
        </authorList>
    </citation>
    <scope>IDENTIFICATION</scope>
</reference>
<evidence type="ECO:0000313" key="18">
    <source>
        <dbReference type="Proteomes" id="UP000261360"/>
    </source>
</evidence>
<dbReference type="FunFam" id="3.10.20.90:FF:000043">
    <property type="entry name" value="serine/threonine-protein kinase OSR1 isoform X1"/>
    <property type="match status" value="1"/>
</dbReference>
<dbReference type="CDD" id="cd06610">
    <property type="entry name" value="STKc_OSR1_SPAK"/>
    <property type="match status" value="1"/>
</dbReference>
<evidence type="ECO:0000256" key="14">
    <source>
        <dbReference type="PROSITE-ProRule" id="PRU10141"/>
    </source>
</evidence>
<dbReference type="GO" id="GO:0005829">
    <property type="term" value="C:cytosol"/>
    <property type="evidence" value="ECO:0007669"/>
    <property type="project" value="TreeGrafter"/>
</dbReference>
<dbReference type="Gene3D" id="1.10.510.10">
    <property type="entry name" value="Transferase(Phosphotransferase) domain 1"/>
    <property type="match status" value="1"/>
</dbReference>
<dbReference type="PANTHER" id="PTHR48012">
    <property type="entry name" value="STERILE20-LIKE KINASE, ISOFORM B-RELATED"/>
    <property type="match status" value="1"/>
</dbReference>
<keyword evidence="8 14" id="KW-0547">Nucleotide-binding</keyword>
<dbReference type="PROSITE" id="PS00107">
    <property type="entry name" value="PROTEIN_KINASE_ATP"/>
    <property type="match status" value="1"/>
</dbReference>
<dbReference type="FunFam" id="1.10.510.10:FF:000068">
    <property type="entry name" value="STE20/SPS1-related proline-alanine-rich protein kinase"/>
    <property type="match status" value="1"/>
</dbReference>